<dbReference type="Pfam" id="PF13449">
    <property type="entry name" value="Phytase-like"/>
    <property type="match status" value="1"/>
</dbReference>
<dbReference type="PROSITE" id="PS51257">
    <property type="entry name" value="PROKAR_LIPOPROTEIN"/>
    <property type="match status" value="1"/>
</dbReference>
<reference evidence="2 3" key="1">
    <citation type="submission" date="2024-04" db="EMBL/GenBank/DDBJ databases">
        <title>New Clade of Flavobacterium.</title>
        <authorList>
            <person name="Matos L."/>
            <person name="Proenca D.N."/>
            <person name="Fransisco R.M."/>
            <person name="Chung A.P."/>
            <person name="Maccario L."/>
            <person name="Sorensen S.J."/>
            <person name="Morais P.V."/>
        </authorList>
    </citation>
    <scope>NUCLEOTIDE SEQUENCE [LARGE SCALE GENOMIC DNA]</scope>
    <source>
        <strain evidence="2 3">FZUC8N2.13</strain>
    </source>
</reference>
<evidence type="ECO:0000313" key="2">
    <source>
        <dbReference type="EMBL" id="MFA9190269.1"/>
    </source>
</evidence>
<sequence>MKILNFTLCLLSAAVISSCDNNEDKDKFVLPVVANTGIALPYTVLGTGNNVEIRNGGFGSAACAHPKKEGEFYAMTDRGPNTDATGGKYFPSPNYTPRIGHFRLNNDGTVEKLAEILFKTPSGTPISGRPNPAGFGSTGEIAYDLTGAVLTTDEYGLDSEGLVAMKDGTFWVSDEYGPHIVHYSSTGVQLERISPVGINTGTRKLPAVFAKRWANRGMEGLAITPDEKTLVGIMQSRLYNPSNVGAINKTLTRIVTFDIATAKTKQYLYKQEIDNNSNSEITALSATQFLIIERDGNFSGDGAVMKHIYKIDISEATDVSGTDFNAENGLLVNGKALEANTWEDLAAANIKPVTKTLAVDVFKYLGDYPHDKLEGIWLINSNTIGIINDDDFGVWSDATNKIKAKTLSPTKGTERDGNRLYILKF</sequence>
<dbReference type="PANTHER" id="PTHR37957:SF1">
    <property type="entry name" value="PHYTASE-LIKE DOMAIN-CONTAINING PROTEIN"/>
    <property type="match status" value="1"/>
</dbReference>
<dbReference type="Proteomes" id="UP001574169">
    <property type="component" value="Unassembled WGS sequence"/>
</dbReference>
<protein>
    <submittedName>
        <fullName evidence="2">Esterase-like activity of phytase family protein</fullName>
    </submittedName>
</protein>
<evidence type="ECO:0000313" key="3">
    <source>
        <dbReference type="Proteomes" id="UP001574169"/>
    </source>
</evidence>
<keyword evidence="3" id="KW-1185">Reference proteome</keyword>
<evidence type="ECO:0000259" key="1">
    <source>
        <dbReference type="Pfam" id="PF13449"/>
    </source>
</evidence>
<dbReference type="PANTHER" id="PTHR37957">
    <property type="entry name" value="BLR7070 PROTEIN"/>
    <property type="match status" value="1"/>
</dbReference>
<proteinExistence type="predicted"/>
<dbReference type="EMBL" id="JBCFQL010000002">
    <property type="protein sequence ID" value="MFA9190269.1"/>
    <property type="molecule type" value="Genomic_DNA"/>
</dbReference>
<dbReference type="RefSeq" id="WP_373405284.1">
    <property type="nucleotide sequence ID" value="NZ_JBCFQL010000002.1"/>
</dbReference>
<comment type="caution">
    <text evidence="2">The sequence shown here is derived from an EMBL/GenBank/DDBJ whole genome shotgun (WGS) entry which is preliminary data.</text>
</comment>
<feature type="domain" description="Phytase-like" evidence="1">
    <location>
        <begin position="56"/>
        <end position="392"/>
    </location>
</feature>
<gene>
    <name evidence="2" type="ORF">AAGV28_02695</name>
</gene>
<dbReference type="InterPro" id="IPR027372">
    <property type="entry name" value="Phytase-like_dom"/>
</dbReference>
<name>A0ABV4T835_9FLAO</name>
<organism evidence="2 3">
    <name type="scientific">Flavobacterium zubiriense</name>
    <dbReference type="NCBI Taxonomy" id="3138075"/>
    <lineage>
        <taxon>Bacteria</taxon>
        <taxon>Pseudomonadati</taxon>
        <taxon>Bacteroidota</taxon>
        <taxon>Flavobacteriia</taxon>
        <taxon>Flavobacteriales</taxon>
        <taxon>Flavobacteriaceae</taxon>
        <taxon>Flavobacterium</taxon>
    </lineage>
</organism>
<accession>A0ABV4T835</accession>